<protein>
    <submittedName>
        <fullName evidence="4">Uncharacterized protein</fullName>
    </submittedName>
</protein>
<dbReference type="AlphaFoldDB" id="A0A9Q1JIZ4"/>
<gene>
    <name evidence="4" type="ORF">Cgig2_028220</name>
</gene>
<evidence type="ECO:0000256" key="2">
    <source>
        <dbReference type="ARBA" id="ARBA00022679"/>
    </source>
</evidence>
<name>A0A9Q1JIZ4_9CARY</name>
<feature type="compositionally biased region" description="Basic and acidic residues" evidence="3">
    <location>
        <begin position="149"/>
        <end position="162"/>
    </location>
</feature>
<dbReference type="PANTHER" id="PTHR48047">
    <property type="entry name" value="GLYCOSYLTRANSFERASE"/>
    <property type="match status" value="1"/>
</dbReference>
<organism evidence="4 5">
    <name type="scientific">Carnegiea gigantea</name>
    <dbReference type="NCBI Taxonomy" id="171969"/>
    <lineage>
        <taxon>Eukaryota</taxon>
        <taxon>Viridiplantae</taxon>
        <taxon>Streptophyta</taxon>
        <taxon>Embryophyta</taxon>
        <taxon>Tracheophyta</taxon>
        <taxon>Spermatophyta</taxon>
        <taxon>Magnoliopsida</taxon>
        <taxon>eudicotyledons</taxon>
        <taxon>Gunneridae</taxon>
        <taxon>Pentapetalae</taxon>
        <taxon>Caryophyllales</taxon>
        <taxon>Cactineae</taxon>
        <taxon>Cactaceae</taxon>
        <taxon>Cactoideae</taxon>
        <taxon>Echinocereeae</taxon>
        <taxon>Carnegiea</taxon>
    </lineage>
</organism>
<keyword evidence="5" id="KW-1185">Reference proteome</keyword>
<comment type="caution">
    <text evidence="4">The sequence shown here is derived from an EMBL/GenBank/DDBJ whole genome shotgun (WGS) entry which is preliminary data.</text>
</comment>
<dbReference type="SUPFAM" id="SSF53756">
    <property type="entry name" value="UDP-Glycosyltransferase/glycogen phosphorylase"/>
    <property type="match status" value="1"/>
</dbReference>
<keyword evidence="2" id="KW-0808">Transferase</keyword>
<comment type="similarity">
    <text evidence="1">Belongs to the UDP-glycosyltransferase family.</text>
</comment>
<dbReference type="OrthoDB" id="5835829at2759"/>
<reference evidence="4" key="1">
    <citation type="submission" date="2022-04" db="EMBL/GenBank/DDBJ databases">
        <title>Carnegiea gigantea Genome sequencing and assembly v2.</title>
        <authorList>
            <person name="Copetti D."/>
            <person name="Sanderson M.J."/>
            <person name="Burquez A."/>
            <person name="Wojciechowski M.F."/>
        </authorList>
    </citation>
    <scope>NUCLEOTIDE SEQUENCE</scope>
    <source>
        <strain evidence="4">SGP5-SGP5p</strain>
        <tissue evidence="4">Aerial part</tissue>
    </source>
</reference>
<evidence type="ECO:0000313" key="4">
    <source>
        <dbReference type="EMBL" id="KAJ8427262.1"/>
    </source>
</evidence>
<evidence type="ECO:0000256" key="1">
    <source>
        <dbReference type="ARBA" id="ARBA00009995"/>
    </source>
</evidence>
<dbReference type="PANTHER" id="PTHR48047:SF61">
    <property type="entry name" value="OS04G0273600 PROTEIN"/>
    <property type="match status" value="1"/>
</dbReference>
<accession>A0A9Q1JIZ4</accession>
<dbReference type="InterPro" id="IPR002213">
    <property type="entry name" value="UDP_glucos_trans"/>
</dbReference>
<dbReference type="EMBL" id="JAKOGI010001164">
    <property type="protein sequence ID" value="KAJ8427262.1"/>
    <property type="molecule type" value="Genomic_DNA"/>
</dbReference>
<feature type="region of interest" description="Disordered" evidence="3">
    <location>
        <begin position="125"/>
        <end position="162"/>
    </location>
</feature>
<dbReference type="Pfam" id="PF00201">
    <property type="entry name" value="UDPGT"/>
    <property type="match status" value="1"/>
</dbReference>
<evidence type="ECO:0000313" key="5">
    <source>
        <dbReference type="Proteomes" id="UP001153076"/>
    </source>
</evidence>
<dbReference type="GO" id="GO:0035251">
    <property type="term" value="F:UDP-glucosyltransferase activity"/>
    <property type="evidence" value="ECO:0007669"/>
    <property type="project" value="TreeGrafter"/>
</dbReference>
<dbReference type="Proteomes" id="UP001153076">
    <property type="component" value="Unassembled WGS sequence"/>
</dbReference>
<proteinExistence type="inferred from homology"/>
<sequence>MVVLATGSIGGLKKALHLDGEATTGRGFISHCGWNLVLEATSHRAPFLGWPMTAEQYINAKFLVEEVGACVEIGRGNTCEVKDEDKARKIMMVMGENDVGVRALPTVVSQAGTLSWRAEWLERNGGERKEKRQQRWGMEKKKMSTLGLVKERREKSRRERVG</sequence>
<dbReference type="Gene3D" id="3.40.50.2000">
    <property type="entry name" value="Glycogen Phosphorylase B"/>
    <property type="match status" value="1"/>
</dbReference>
<evidence type="ECO:0000256" key="3">
    <source>
        <dbReference type="SAM" id="MobiDB-lite"/>
    </source>
</evidence>